<evidence type="ECO:0000313" key="2">
    <source>
        <dbReference type="Proteomes" id="UP001626550"/>
    </source>
</evidence>
<dbReference type="EMBL" id="JBJKFK010007983">
    <property type="protein sequence ID" value="KAL3307202.1"/>
    <property type="molecule type" value="Genomic_DNA"/>
</dbReference>
<dbReference type="Proteomes" id="UP001626550">
    <property type="component" value="Unassembled WGS sequence"/>
</dbReference>
<evidence type="ECO:0000313" key="1">
    <source>
        <dbReference type="EMBL" id="KAL3307202.1"/>
    </source>
</evidence>
<protein>
    <submittedName>
        <fullName evidence="1">Uncharacterized protein</fullName>
    </submittedName>
</protein>
<gene>
    <name evidence="1" type="ORF">Ciccas_014291</name>
</gene>
<sequence length="247" mass="28378">MLDIGKIVQCNWDEPEDLKDNFNHYLVNVSGTYRTQARGNVITLKDLNGTQFNQGAKYHLNVYVVDNNNKLEPILENHAFGIETGVYDQETMDNLAEAIAKKLKGSKKSQKRDLAEELAEISQPWSYDMKKLMLVISNDETSFAGEEGFKGSDIRSEEPCLATANFLVKCDRLFLKEGTRKNYIFTWPDTDEYGPGMMVQLRFFYEDHVWYATKIYSLDDTDNESSQSTNSESKTLMNIPSMMCERH</sequence>
<name>A0ABD2PII6_9PLAT</name>
<organism evidence="1 2">
    <name type="scientific">Cichlidogyrus casuarinus</name>
    <dbReference type="NCBI Taxonomy" id="1844966"/>
    <lineage>
        <taxon>Eukaryota</taxon>
        <taxon>Metazoa</taxon>
        <taxon>Spiralia</taxon>
        <taxon>Lophotrochozoa</taxon>
        <taxon>Platyhelminthes</taxon>
        <taxon>Monogenea</taxon>
        <taxon>Monopisthocotylea</taxon>
        <taxon>Dactylogyridea</taxon>
        <taxon>Ancyrocephalidae</taxon>
        <taxon>Cichlidogyrus</taxon>
    </lineage>
</organism>
<reference evidence="1 2" key="1">
    <citation type="submission" date="2024-11" db="EMBL/GenBank/DDBJ databases">
        <title>Adaptive evolution of stress response genes in parasites aligns with host niche diversity.</title>
        <authorList>
            <person name="Hahn C."/>
            <person name="Resl P."/>
        </authorList>
    </citation>
    <scope>NUCLEOTIDE SEQUENCE [LARGE SCALE GENOMIC DNA]</scope>
    <source>
        <strain evidence="1">EGGRZ-B1_66</strain>
        <tissue evidence="1">Body</tissue>
    </source>
</reference>
<accession>A0ABD2PII6</accession>
<comment type="caution">
    <text evidence="1">The sequence shown here is derived from an EMBL/GenBank/DDBJ whole genome shotgun (WGS) entry which is preliminary data.</text>
</comment>
<proteinExistence type="predicted"/>
<keyword evidence="2" id="KW-1185">Reference proteome</keyword>
<dbReference type="AlphaFoldDB" id="A0ABD2PII6"/>